<name>A0A015VS57_BACFG</name>
<evidence type="ECO:0000313" key="1">
    <source>
        <dbReference type="EMBL" id="EXY88748.1"/>
    </source>
</evidence>
<dbReference type="InterPro" id="IPR021638">
    <property type="entry name" value="DUF3244"/>
</dbReference>
<reference evidence="1 2" key="1">
    <citation type="submission" date="2014-02" db="EMBL/GenBank/DDBJ databases">
        <authorList>
            <person name="Sears C."/>
            <person name="Carroll K."/>
            <person name="Sack B.R."/>
            <person name="Qadri F."/>
            <person name="Myers L.L."/>
            <person name="Chung G.-T."/>
            <person name="Escheverria P."/>
            <person name="Fraser C.M."/>
            <person name="Sadzewicz L."/>
            <person name="Shefchek K.A."/>
            <person name="Tallon L."/>
            <person name="Das S.P."/>
            <person name="Daugherty S."/>
            <person name="Mongodin E.F."/>
        </authorList>
    </citation>
    <scope>NUCLEOTIDE SEQUENCE [LARGE SCALE GENOMIC DNA]</scope>
    <source>
        <strain evidence="2">3998T(B)3</strain>
    </source>
</reference>
<dbReference type="RefSeq" id="WP_005799082.1">
    <property type="nucleotide sequence ID" value="NZ_JGDB01000271.1"/>
</dbReference>
<sequence>MKHLLSTIIFLFAVILKGNAESYSFPSPNEINSVINLDLKGIFSSTHTKSLPLTPVEASLVDNTLLNISFVVHSGEVTVRILSEKGILYSSCINSDQQNSLAISVEDFERGDYKLELTTPAGGYVYGWFTINWE</sequence>
<dbReference type="Proteomes" id="UP000020773">
    <property type="component" value="Unassembled WGS sequence"/>
</dbReference>
<protein>
    <recommendedName>
        <fullName evidence="3">DUF3244 domain-containing protein</fullName>
    </recommendedName>
</protein>
<gene>
    <name evidence="1" type="ORF">M125_4603</name>
</gene>
<dbReference type="Pfam" id="PF11589">
    <property type="entry name" value="DUF3244"/>
    <property type="match status" value="1"/>
</dbReference>
<dbReference type="AlphaFoldDB" id="A0A015VS57"/>
<evidence type="ECO:0000313" key="2">
    <source>
        <dbReference type="Proteomes" id="UP000020773"/>
    </source>
</evidence>
<accession>A0A015VS57</accession>
<dbReference type="Gene3D" id="2.60.40.3080">
    <property type="match status" value="1"/>
</dbReference>
<evidence type="ECO:0008006" key="3">
    <source>
        <dbReference type="Google" id="ProtNLM"/>
    </source>
</evidence>
<organism evidence="1 2">
    <name type="scientific">Bacteroides fragilis str. 3998T(B)3</name>
    <dbReference type="NCBI Taxonomy" id="1339316"/>
    <lineage>
        <taxon>Bacteria</taxon>
        <taxon>Pseudomonadati</taxon>
        <taxon>Bacteroidota</taxon>
        <taxon>Bacteroidia</taxon>
        <taxon>Bacteroidales</taxon>
        <taxon>Bacteroidaceae</taxon>
        <taxon>Bacteroides</taxon>
    </lineage>
</organism>
<comment type="caution">
    <text evidence="1">The sequence shown here is derived from an EMBL/GenBank/DDBJ whole genome shotgun (WGS) entry which is preliminary data.</text>
</comment>
<dbReference type="EMBL" id="JGDB01000271">
    <property type="protein sequence ID" value="EXY88748.1"/>
    <property type="molecule type" value="Genomic_DNA"/>
</dbReference>
<proteinExistence type="predicted"/>
<dbReference type="PATRIC" id="fig|1339316.3.peg.4374"/>